<dbReference type="PANTHER" id="PTHR43304:SF1">
    <property type="entry name" value="PAC DOMAIN-CONTAINING PROTEIN"/>
    <property type="match status" value="1"/>
</dbReference>
<dbReference type="InterPro" id="IPR005467">
    <property type="entry name" value="His_kinase_dom"/>
</dbReference>
<dbReference type="Gene3D" id="3.30.565.10">
    <property type="entry name" value="Histidine kinase-like ATPase, C-terminal domain"/>
    <property type="match status" value="1"/>
</dbReference>
<dbReference type="InterPro" id="IPR000014">
    <property type="entry name" value="PAS"/>
</dbReference>
<reference evidence="10 11" key="1">
    <citation type="submission" date="2015-07" db="EMBL/GenBank/DDBJ databases">
        <authorList>
            <person name="Kim K.M."/>
        </authorList>
    </citation>
    <scope>NUCLEOTIDE SEQUENCE [LARGE SCALE GENOMIC DNA]</scope>
    <source>
        <strain evidence="10 11">KCTC 12363</strain>
    </source>
</reference>
<dbReference type="InterPro" id="IPR052162">
    <property type="entry name" value="Sensor_kinase/Photoreceptor"/>
</dbReference>
<evidence type="ECO:0000256" key="6">
    <source>
        <dbReference type="SAM" id="Coils"/>
    </source>
</evidence>
<feature type="coiled-coil region" evidence="6">
    <location>
        <begin position="235"/>
        <end position="262"/>
    </location>
</feature>
<feature type="domain" description="PAS" evidence="8">
    <location>
        <begin position="117"/>
        <end position="170"/>
    </location>
</feature>
<evidence type="ECO:0000313" key="10">
    <source>
        <dbReference type="EMBL" id="AKP51109.1"/>
    </source>
</evidence>
<dbReference type="OrthoDB" id="9124519at2"/>
<keyword evidence="6" id="KW-0175">Coiled coil</keyword>
<evidence type="ECO:0000256" key="1">
    <source>
        <dbReference type="ARBA" id="ARBA00000085"/>
    </source>
</evidence>
<dbReference type="SMART" id="SM00091">
    <property type="entry name" value="PAS"/>
    <property type="match status" value="2"/>
</dbReference>
<dbReference type="SUPFAM" id="SSF55874">
    <property type="entry name" value="ATPase domain of HSP90 chaperone/DNA topoisomerase II/histidine kinase"/>
    <property type="match status" value="1"/>
</dbReference>
<dbReference type="NCBIfam" id="TIGR00229">
    <property type="entry name" value="sensory_box"/>
    <property type="match status" value="2"/>
</dbReference>
<dbReference type="InterPro" id="IPR004358">
    <property type="entry name" value="Sig_transdc_His_kin-like_C"/>
</dbReference>
<dbReference type="InterPro" id="IPR036890">
    <property type="entry name" value="HATPase_C_sf"/>
</dbReference>
<dbReference type="GO" id="GO:0006355">
    <property type="term" value="P:regulation of DNA-templated transcription"/>
    <property type="evidence" value="ECO:0007669"/>
    <property type="project" value="InterPro"/>
</dbReference>
<gene>
    <name evidence="10" type="ORF">CA2015_1674</name>
</gene>
<dbReference type="EC" id="2.7.13.3" evidence="2"/>
<dbReference type="RefSeq" id="WP_053086663.1">
    <property type="nucleotide sequence ID" value="NZ_CP012040.1"/>
</dbReference>
<dbReference type="EMBL" id="CP012040">
    <property type="protein sequence ID" value="AKP51109.1"/>
    <property type="molecule type" value="Genomic_DNA"/>
</dbReference>
<feature type="domain" description="PAC" evidence="9">
    <location>
        <begin position="194"/>
        <end position="244"/>
    </location>
</feature>
<keyword evidence="3" id="KW-0597">Phosphoprotein</keyword>
<comment type="catalytic activity">
    <reaction evidence="1">
        <text>ATP + protein L-histidine = ADP + protein N-phospho-L-histidine.</text>
        <dbReference type="EC" id="2.7.13.3"/>
    </reaction>
</comment>
<dbReference type="SUPFAM" id="SSF55785">
    <property type="entry name" value="PYP-like sensor domain (PAS domain)"/>
    <property type="match status" value="2"/>
</dbReference>
<dbReference type="InterPro" id="IPR035965">
    <property type="entry name" value="PAS-like_dom_sf"/>
</dbReference>
<dbReference type="InterPro" id="IPR003594">
    <property type="entry name" value="HATPase_dom"/>
</dbReference>
<dbReference type="PROSITE" id="PS50112">
    <property type="entry name" value="PAS"/>
    <property type="match status" value="2"/>
</dbReference>
<dbReference type="InterPro" id="IPR036097">
    <property type="entry name" value="HisK_dim/P_sf"/>
</dbReference>
<accession>A0A0H4PA82</accession>
<evidence type="ECO:0000313" key="11">
    <source>
        <dbReference type="Proteomes" id="UP000036520"/>
    </source>
</evidence>
<feature type="domain" description="PAS" evidence="8">
    <location>
        <begin position="1"/>
        <end position="68"/>
    </location>
</feature>
<dbReference type="Pfam" id="PF02518">
    <property type="entry name" value="HATPase_c"/>
    <property type="match status" value="1"/>
</dbReference>
<dbReference type="GO" id="GO:0000155">
    <property type="term" value="F:phosphorelay sensor kinase activity"/>
    <property type="evidence" value="ECO:0007669"/>
    <property type="project" value="InterPro"/>
</dbReference>
<dbReference type="Proteomes" id="UP000036520">
    <property type="component" value="Chromosome"/>
</dbReference>
<dbReference type="PANTHER" id="PTHR43304">
    <property type="entry name" value="PHYTOCHROME-LIKE PROTEIN CPH1"/>
    <property type="match status" value="1"/>
</dbReference>
<evidence type="ECO:0000259" key="7">
    <source>
        <dbReference type="PROSITE" id="PS50109"/>
    </source>
</evidence>
<dbReference type="InterPro" id="IPR000700">
    <property type="entry name" value="PAS-assoc_C"/>
</dbReference>
<dbReference type="InterPro" id="IPR003661">
    <property type="entry name" value="HisK_dim/P_dom"/>
</dbReference>
<dbReference type="SMART" id="SM00387">
    <property type="entry name" value="HATPase_c"/>
    <property type="match status" value="1"/>
</dbReference>
<protein>
    <recommendedName>
        <fullName evidence="2">histidine kinase</fullName>
        <ecNumber evidence="2">2.7.13.3</ecNumber>
    </recommendedName>
</protein>
<dbReference type="InterPro" id="IPR013767">
    <property type="entry name" value="PAS_fold"/>
</dbReference>
<dbReference type="PROSITE" id="PS50113">
    <property type="entry name" value="PAC"/>
    <property type="match status" value="1"/>
</dbReference>
<dbReference type="CDD" id="cd00130">
    <property type="entry name" value="PAS"/>
    <property type="match status" value="2"/>
</dbReference>
<dbReference type="Pfam" id="PF00512">
    <property type="entry name" value="HisKA"/>
    <property type="match status" value="1"/>
</dbReference>
<dbReference type="PROSITE" id="PS50109">
    <property type="entry name" value="HIS_KIN"/>
    <property type="match status" value="1"/>
</dbReference>
<keyword evidence="4" id="KW-0808">Transferase</keyword>
<organism evidence="10 11">
    <name type="scientific">Cyclobacterium amurskyense</name>
    <dbReference type="NCBI Taxonomy" id="320787"/>
    <lineage>
        <taxon>Bacteria</taxon>
        <taxon>Pseudomonadati</taxon>
        <taxon>Bacteroidota</taxon>
        <taxon>Cytophagia</taxon>
        <taxon>Cytophagales</taxon>
        <taxon>Cyclobacteriaceae</taxon>
        <taxon>Cyclobacterium</taxon>
    </lineage>
</organism>
<feature type="domain" description="Histidine kinase" evidence="7">
    <location>
        <begin position="262"/>
        <end position="475"/>
    </location>
</feature>
<dbReference type="FunFam" id="3.30.565.10:FF:000006">
    <property type="entry name" value="Sensor histidine kinase WalK"/>
    <property type="match status" value="1"/>
</dbReference>
<dbReference type="SMART" id="SM00388">
    <property type="entry name" value="HisKA"/>
    <property type="match status" value="1"/>
</dbReference>
<dbReference type="Pfam" id="PF13426">
    <property type="entry name" value="PAS_9"/>
    <property type="match status" value="1"/>
</dbReference>
<dbReference type="Gene3D" id="1.10.287.130">
    <property type="match status" value="1"/>
</dbReference>
<name>A0A0H4PA82_9BACT</name>
<keyword evidence="11" id="KW-1185">Reference proteome</keyword>
<proteinExistence type="predicted"/>
<evidence type="ECO:0000259" key="9">
    <source>
        <dbReference type="PROSITE" id="PS50113"/>
    </source>
</evidence>
<dbReference type="AlphaFoldDB" id="A0A0H4PA82"/>
<dbReference type="Gene3D" id="3.30.450.20">
    <property type="entry name" value="PAS domain"/>
    <property type="match status" value="2"/>
</dbReference>
<evidence type="ECO:0000256" key="2">
    <source>
        <dbReference type="ARBA" id="ARBA00012438"/>
    </source>
</evidence>
<dbReference type="SUPFAM" id="SSF47384">
    <property type="entry name" value="Homodimeric domain of signal transducing histidine kinase"/>
    <property type="match status" value="1"/>
</dbReference>
<sequence>MGQHILDSTFDAIFGLNLAWEINYCNKAGCDLLGYSATELIGRNYKEFFKDCENQGFENIVETLLFNESLKPIRTDYINKEKKRRAASIQYSPIKDQNGKISGISSIVRLVSQYEKANSKAQALLETAPDAMVIVNKAGEIVLINAQTEKLFGYKKEELLGKEVELLIPDKFLKYHRANRSKYTSKPKTRNMGQGMELYGKKKSGKNFPVEISLSPLETEEGMLVSAAIRDITKRKKVEKELEKYNQQLQNKNKELEQFAYIASHDLQEPLRNVLSFTGLLKENYSTELDEMGLKFMYFITEATTRMSLLIKGLLDYSRIGSNTKLESVDCNVVLAMVQDDFDPLIKETNAVIKVSELPIIWGYEVEIKLLFQNLIGNAIKFRDPNRPAEISVSASKEEGDWKFCVSDNGIGISPEYKEKIFIIYQRLHAGKDYEGTGIGLAHCRKIVDLHGGKIWMESELGKGSKFYFTIHEITSA</sequence>
<dbReference type="PRINTS" id="PR00344">
    <property type="entry name" value="BCTRLSENSOR"/>
</dbReference>
<evidence type="ECO:0000256" key="4">
    <source>
        <dbReference type="ARBA" id="ARBA00022679"/>
    </source>
</evidence>
<evidence type="ECO:0000256" key="5">
    <source>
        <dbReference type="ARBA" id="ARBA00022777"/>
    </source>
</evidence>
<dbReference type="Pfam" id="PF00989">
    <property type="entry name" value="PAS"/>
    <property type="match status" value="1"/>
</dbReference>
<evidence type="ECO:0000256" key="3">
    <source>
        <dbReference type="ARBA" id="ARBA00022553"/>
    </source>
</evidence>
<dbReference type="CDD" id="cd00082">
    <property type="entry name" value="HisKA"/>
    <property type="match status" value="1"/>
</dbReference>
<dbReference type="KEGG" id="camu:CA2015_1674"/>
<evidence type="ECO:0000259" key="8">
    <source>
        <dbReference type="PROSITE" id="PS50112"/>
    </source>
</evidence>
<keyword evidence="5 10" id="KW-0418">Kinase</keyword>
<dbReference type="STRING" id="320787.CA2015_1674"/>